<dbReference type="GO" id="GO:0016485">
    <property type="term" value="P:protein processing"/>
    <property type="evidence" value="ECO:0007669"/>
    <property type="project" value="TreeGrafter"/>
</dbReference>
<keyword evidence="1" id="KW-0645">Protease</keyword>
<comment type="similarity">
    <text evidence="4">Belongs to the peptidase S8 family.</text>
</comment>
<dbReference type="InterPro" id="IPR000209">
    <property type="entry name" value="Peptidase_S8/S53_dom"/>
</dbReference>
<evidence type="ECO:0000313" key="7">
    <source>
        <dbReference type="Proteomes" id="UP000525623"/>
    </source>
</evidence>
<dbReference type="Pfam" id="PF00082">
    <property type="entry name" value="Peptidase_S8"/>
    <property type="match status" value="1"/>
</dbReference>
<dbReference type="PANTHER" id="PTHR42884:SF14">
    <property type="entry name" value="NEUROENDOCRINE CONVERTASE 1"/>
    <property type="match status" value="1"/>
</dbReference>
<reference evidence="6 7" key="1">
    <citation type="submission" date="2020-04" db="EMBL/GenBank/DDBJ databases">
        <title>Description of novel Gluconacetobacter.</title>
        <authorList>
            <person name="Sombolestani A."/>
        </authorList>
    </citation>
    <scope>NUCLEOTIDE SEQUENCE [LARGE SCALE GENOMIC DNA]</scope>
    <source>
        <strain evidence="6 7">LMG 27725</strain>
    </source>
</reference>
<proteinExistence type="inferred from homology"/>
<dbReference type="EMBL" id="JABEQL010000007">
    <property type="protein sequence ID" value="MBB2178910.1"/>
    <property type="molecule type" value="Genomic_DNA"/>
</dbReference>
<dbReference type="GO" id="GO:0016020">
    <property type="term" value="C:membrane"/>
    <property type="evidence" value="ECO:0007669"/>
    <property type="project" value="TreeGrafter"/>
</dbReference>
<dbReference type="PROSITE" id="PS00137">
    <property type="entry name" value="SUBTILASE_HIS"/>
    <property type="match status" value="1"/>
</dbReference>
<keyword evidence="3" id="KW-0720">Serine protease</keyword>
<evidence type="ECO:0000313" key="6">
    <source>
        <dbReference type="EMBL" id="MBB2178910.1"/>
    </source>
</evidence>
<organism evidence="6 7">
    <name type="scientific">Gluconacetobacter tumulicola</name>
    <dbReference type="NCBI Taxonomy" id="1017177"/>
    <lineage>
        <taxon>Bacteria</taxon>
        <taxon>Pseudomonadati</taxon>
        <taxon>Pseudomonadota</taxon>
        <taxon>Alphaproteobacteria</taxon>
        <taxon>Acetobacterales</taxon>
        <taxon>Acetobacteraceae</taxon>
        <taxon>Gluconacetobacter</taxon>
    </lineage>
</organism>
<dbReference type="GO" id="GO:0004252">
    <property type="term" value="F:serine-type endopeptidase activity"/>
    <property type="evidence" value="ECO:0007669"/>
    <property type="project" value="InterPro"/>
</dbReference>
<dbReference type="PROSITE" id="PS51892">
    <property type="entry name" value="SUBTILASE"/>
    <property type="match status" value="1"/>
</dbReference>
<dbReference type="PRINTS" id="PR00723">
    <property type="entry name" value="SUBTILISIN"/>
</dbReference>
<dbReference type="InterPro" id="IPR036852">
    <property type="entry name" value="Peptidase_S8/S53_dom_sf"/>
</dbReference>
<dbReference type="InterPro" id="IPR022398">
    <property type="entry name" value="Peptidase_S8_His-AS"/>
</dbReference>
<dbReference type="Proteomes" id="UP000525623">
    <property type="component" value="Unassembled WGS sequence"/>
</dbReference>
<sequence length="267" mass="28444">MAALAWRRAVQTIFVLLLGLMLPNMPAASREVATNARQILVMLRIPPDHHRPSASYGGDYADAFTIAAQRRRAEDIAHRYGLAFVGDGWQMPLLGVDCYVMQVGPGDTVETAIKRISDDSNVLWSQAMHLYRAEASPSPIVNDPLADLQPVTTAWNLTALQRVATGRGVVVAVVDSRVELDHPDLAGQFVSSENFVDTDDGPAEAHGTGVAGVIAAKAGNAIGIAGVAPRAKLMALRACWQTDATKQTAPTVCDCLTGNELSDFSGL</sequence>
<feature type="domain" description="Peptidase S8/S53" evidence="5">
    <location>
        <begin position="166"/>
        <end position="247"/>
    </location>
</feature>
<comment type="caution">
    <text evidence="6">The sequence shown here is derived from an EMBL/GenBank/DDBJ whole genome shotgun (WGS) entry which is preliminary data.</text>
</comment>
<evidence type="ECO:0000256" key="1">
    <source>
        <dbReference type="ARBA" id="ARBA00022670"/>
    </source>
</evidence>
<evidence type="ECO:0000256" key="2">
    <source>
        <dbReference type="ARBA" id="ARBA00022801"/>
    </source>
</evidence>
<dbReference type="InterPro" id="IPR015500">
    <property type="entry name" value="Peptidase_S8_subtilisin-rel"/>
</dbReference>
<dbReference type="SUPFAM" id="SSF52743">
    <property type="entry name" value="Subtilisin-like"/>
    <property type="match status" value="1"/>
</dbReference>
<evidence type="ECO:0000259" key="5">
    <source>
        <dbReference type="Pfam" id="PF00082"/>
    </source>
</evidence>
<keyword evidence="7" id="KW-1185">Reference proteome</keyword>
<dbReference type="Gene3D" id="3.40.50.200">
    <property type="entry name" value="Peptidase S8/S53 domain"/>
    <property type="match status" value="1"/>
</dbReference>
<protein>
    <submittedName>
        <fullName evidence="6">S8 family serine peptidase</fullName>
    </submittedName>
</protein>
<accession>A0A7W4JCW0</accession>
<comment type="caution">
    <text evidence="4">Lacks conserved residue(s) required for the propagation of feature annotation.</text>
</comment>
<keyword evidence="2" id="KW-0378">Hydrolase</keyword>
<name>A0A7W4JCW0_9PROT</name>
<evidence type="ECO:0000256" key="4">
    <source>
        <dbReference type="PROSITE-ProRule" id="PRU01240"/>
    </source>
</evidence>
<dbReference type="RefSeq" id="WP_182965225.1">
    <property type="nucleotide sequence ID" value="NZ_BAABGC010000020.1"/>
</dbReference>
<gene>
    <name evidence="6" type="ORF">HLH29_06940</name>
</gene>
<dbReference type="PANTHER" id="PTHR42884">
    <property type="entry name" value="PROPROTEIN CONVERTASE SUBTILISIN/KEXIN-RELATED"/>
    <property type="match status" value="1"/>
</dbReference>
<dbReference type="AlphaFoldDB" id="A0A7W4JCW0"/>
<evidence type="ECO:0000256" key="3">
    <source>
        <dbReference type="ARBA" id="ARBA00022825"/>
    </source>
</evidence>